<dbReference type="RefSeq" id="WP_213108947.1">
    <property type="nucleotide sequence ID" value="NZ_JAGYPJ010000001.1"/>
</dbReference>
<evidence type="ECO:0000313" key="1">
    <source>
        <dbReference type="EMBL" id="MBS4198161.1"/>
    </source>
</evidence>
<dbReference type="AlphaFoldDB" id="A0A942THH8"/>
<evidence type="ECO:0000313" key="2">
    <source>
        <dbReference type="Proteomes" id="UP000682713"/>
    </source>
</evidence>
<sequence length="63" mass="7290">MPSYIHRKNHHFIQAGAPICDPEVLLIELNGNEVQIRKIGVGNKELENSRKILYETLPDFHRP</sequence>
<keyword evidence="2" id="KW-1185">Reference proteome</keyword>
<comment type="caution">
    <text evidence="1">The sequence shown here is derived from an EMBL/GenBank/DDBJ whole genome shotgun (WGS) entry which is preliminary data.</text>
</comment>
<dbReference type="EMBL" id="JAGYPJ010000001">
    <property type="protein sequence ID" value="MBS4198161.1"/>
    <property type="molecule type" value="Genomic_DNA"/>
</dbReference>
<gene>
    <name evidence="1" type="ORF">KHA93_00620</name>
</gene>
<proteinExistence type="predicted"/>
<name>A0A942THH8_9BACI</name>
<protein>
    <submittedName>
        <fullName evidence="1">Uncharacterized protein</fullName>
    </submittedName>
</protein>
<reference evidence="1 2" key="1">
    <citation type="submission" date="2021-05" db="EMBL/GenBank/DDBJ databases">
        <title>Novel Bacillus species.</title>
        <authorList>
            <person name="Liu G."/>
        </authorList>
    </citation>
    <scope>NUCLEOTIDE SEQUENCE [LARGE SCALE GENOMIC DNA]</scope>
    <source>
        <strain evidence="1 2">FJAT-49732</strain>
    </source>
</reference>
<dbReference type="Proteomes" id="UP000682713">
    <property type="component" value="Unassembled WGS sequence"/>
</dbReference>
<accession>A0A942THH8</accession>
<organism evidence="1 2">
    <name type="scientific">Lederbergia citrisecunda</name>
    <dbReference type="NCBI Taxonomy" id="2833583"/>
    <lineage>
        <taxon>Bacteria</taxon>
        <taxon>Bacillati</taxon>
        <taxon>Bacillota</taxon>
        <taxon>Bacilli</taxon>
        <taxon>Bacillales</taxon>
        <taxon>Bacillaceae</taxon>
        <taxon>Lederbergia</taxon>
    </lineage>
</organism>